<accession>V4LJT4</accession>
<evidence type="ECO:0000259" key="2">
    <source>
        <dbReference type="PROSITE" id="PS50097"/>
    </source>
</evidence>
<dbReference type="AlphaFoldDB" id="V4LJT4"/>
<gene>
    <name evidence="3" type="ORF">EUTSA_v10023183mg</name>
</gene>
<dbReference type="UniPathway" id="UPA00143"/>
<comment type="pathway">
    <text evidence="1">Protein modification; protein ubiquitination.</text>
</comment>
<dbReference type="PROSITE" id="PS50097">
    <property type="entry name" value="BTB"/>
    <property type="match status" value="1"/>
</dbReference>
<dbReference type="Gene3D" id="3.30.710.10">
    <property type="entry name" value="Potassium Channel Kv1.1, Chain A"/>
    <property type="match status" value="1"/>
</dbReference>
<dbReference type="SUPFAM" id="SSF54695">
    <property type="entry name" value="POZ domain"/>
    <property type="match status" value="1"/>
</dbReference>
<proteinExistence type="predicted"/>
<dbReference type="eggNOG" id="KOG1987">
    <property type="taxonomic scope" value="Eukaryota"/>
</dbReference>
<dbReference type="InterPro" id="IPR011333">
    <property type="entry name" value="SKP1/BTB/POZ_sf"/>
</dbReference>
<dbReference type="InterPro" id="IPR000210">
    <property type="entry name" value="BTB/POZ_dom"/>
</dbReference>
<reference evidence="3 4" key="1">
    <citation type="journal article" date="2013" name="Front. Plant Sci.">
        <title>The Reference Genome of the Halophytic Plant Eutrema salsugineum.</title>
        <authorList>
            <person name="Yang R."/>
            <person name="Jarvis D.E."/>
            <person name="Chen H."/>
            <person name="Beilstein M.A."/>
            <person name="Grimwood J."/>
            <person name="Jenkins J."/>
            <person name="Shu S."/>
            <person name="Prochnik S."/>
            <person name="Xin M."/>
            <person name="Ma C."/>
            <person name="Schmutz J."/>
            <person name="Wing R.A."/>
            <person name="Mitchell-Olds T."/>
            <person name="Schumaker K.S."/>
            <person name="Wang X."/>
        </authorList>
    </citation>
    <scope>NUCLEOTIDE SEQUENCE [LARGE SCALE GENOMIC DNA]</scope>
</reference>
<protein>
    <recommendedName>
        <fullName evidence="2">BTB domain-containing protein</fullName>
    </recommendedName>
</protein>
<keyword evidence="4" id="KW-1185">Reference proteome</keyword>
<dbReference type="PANTHER" id="PTHR24413">
    <property type="entry name" value="SPECKLE-TYPE POZ PROTEIN"/>
    <property type="match status" value="1"/>
</dbReference>
<dbReference type="Pfam" id="PF00651">
    <property type="entry name" value="BTB"/>
    <property type="match status" value="1"/>
</dbReference>
<dbReference type="KEGG" id="eus:EUTSA_v10023183mg"/>
<dbReference type="Gene3D" id="1.25.40.420">
    <property type="match status" value="1"/>
</dbReference>
<sequence>MEVCCISCREMYFPHDSRRICKECCDGDMYFPHEKLLKKVNAVKAKVDFLRLSSSQDHVSNSKSFADVVLIASNSAASAAPIPAHKFILMSRSPVFRAMFENNTEESRSSRVKISNVSYETLQTFIEYLYTGKACLDEQMACDLFVLSDQYQVMRLKIFCEKFLVNNLSLEKSLVAYVFAQQYNAKKLGDAALLNIIDNMEEVTKGKDNVEIVKKNPHLISKMYEEYFSKKVVKTFNKSKTN</sequence>
<dbReference type="GO" id="GO:0016567">
    <property type="term" value="P:protein ubiquitination"/>
    <property type="evidence" value="ECO:0007669"/>
    <property type="project" value="UniProtKB-UniPathway"/>
</dbReference>
<feature type="domain" description="BTB" evidence="2">
    <location>
        <begin position="66"/>
        <end position="138"/>
    </location>
</feature>
<evidence type="ECO:0000313" key="4">
    <source>
        <dbReference type="Proteomes" id="UP000030689"/>
    </source>
</evidence>
<dbReference type="Gramene" id="ESQ50815">
    <property type="protein sequence ID" value="ESQ50815"/>
    <property type="gene ID" value="EUTSA_v10023183mg"/>
</dbReference>
<name>V4LJT4_EUTSA</name>
<evidence type="ECO:0000256" key="1">
    <source>
        <dbReference type="ARBA" id="ARBA00004906"/>
    </source>
</evidence>
<dbReference type="SMART" id="SM00225">
    <property type="entry name" value="BTB"/>
    <property type="match status" value="1"/>
</dbReference>
<dbReference type="Proteomes" id="UP000030689">
    <property type="component" value="Unassembled WGS sequence"/>
</dbReference>
<dbReference type="OrthoDB" id="6359816at2759"/>
<evidence type="ECO:0000313" key="3">
    <source>
        <dbReference type="EMBL" id="ESQ50815.1"/>
    </source>
</evidence>
<organism evidence="3 4">
    <name type="scientific">Eutrema salsugineum</name>
    <name type="common">Saltwater cress</name>
    <name type="synonym">Sisymbrium salsugineum</name>
    <dbReference type="NCBI Taxonomy" id="72664"/>
    <lineage>
        <taxon>Eukaryota</taxon>
        <taxon>Viridiplantae</taxon>
        <taxon>Streptophyta</taxon>
        <taxon>Embryophyta</taxon>
        <taxon>Tracheophyta</taxon>
        <taxon>Spermatophyta</taxon>
        <taxon>Magnoliopsida</taxon>
        <taxon>eudicotyledons</taxon>
        <taxon>Gunneridae</taxon>
        <taxon>Pentapetalae</taxon>
        <taxon>rosids</taxon>
        <taxon>malvids</taxon>
        <taxon>Brassicales</taxon>
        <taxon>Brassicaceae</taxon>
        <taxon>Eutremeae</taxon>
        <taxon>Eutrema</taxon>
    </lineage>
</organism>
<dbReference type="EMBL" id="KI517392">
    <property type="protein sequence ID" value="ESQ50815.1"/>
    <property type="molecule type" value="Genomic_DNA"/>
</dbReference>
<dbReference type="OMA" id="DSRRICK"/>